<dbReference type="KEGG" id="bpg:Bathy17g01260"/>
<dbReference type="RefSeq" id="XP_007508407.1">
    <property type="nucleotide sequence ID" value="XM_007508345.1"/>
</dbReference>
<feature type="compositionally biased region" description="Low complexity" evidence="1">
    <location>
        <begin position="194"/>
        <end position="209"/>
    </location>
</feature>
<dbReference type="Proteomes" id="UP000198341">
    <property type="component" value="Chromosome 17"/>
</dbReference>
<dbReference type="AlphaFoldDB" id="K8ER45"/>
<feature type="region of interest" description="Disordered" evidence="1">
    <location>
        <begin position="185"/>
        <end position="227"/>
    </location>
</feature>
<reference evidence="2 3" key="1">
    <citation type="submission" date="2011-10" db="EMBL/GenBank/DDBJ databases">
        <authorList>
            <person name="Genoscope - CEA"/>
        </authorList>
    </citation>
    <scope>NUCLEOTIDE SEQUENCE [LARGE SCALE GENOMIC DNA]</scope>
    <source>
        <strain evidence="2 3">RCC 1105</strain>
    </source>
</reference>
<dbReference type="STRING" id="41875.K8ER45"/>
<evidence type="ECO:0000313" key="2">
    <source>
        <dbReference type="EMBL" id="CCO20511.1"/>
    </source>
</evidence>
<evidence type="ECO:0000313" key="3">
    <source>
        <dbReference type="Proteomes" id="UP000198341"/>
    </source>
</evidence>
<gene>
    <name evidence="2" type="ordered locus">Bathy17g01260</name>
</gene>
<feature type="compositionally biased region" description="Acidic residues" evidence="1">
    <location>
        <begin position="211"/>
        <end position="222"/>
    </location>
</feature>
<proteinExistence type="predicted"/>
<dbReference type="GeneID" id="19011002"/>
<dbReference type="EMBL" id="FO082262">
    <property type="protein sequence ID" value="CCO20511.1"/>
    <property type="molecule type" value="Genomic_DNA"/>
</dbReference>
<keyword evidence="3" id="KW-1185">Reference proteome</keyword>
<organism evidence="2 3">
    <name type="scientific">Bathycoccus prasinos</name>
    <dbReference type="NCBI Taxonomy" id="41875"/>
    <lineage>
        <taxon>Eukaryota</taxon>
        <taxon>Viridiplantae</taxon>
        <taxon>Chlorophyta</taxon>
        <taxon>Mamiellophyceae</taxon>
        <taxon>Mamiellales</taxon>
        <taxon>Bathycoccaceae</taxon>
        <taxon>Bathycoccus</taxon>
    </lineage>
</organism>
<name>K8ER45_9CHLO</name>
<sequence length="417" mass="44992">MTTTTISMLAKAHPLSFSSKKRRKSGGILCAPFHKPLLCRGKVAVASSSVSSVFDAFQTQFSGDFGAVVREYVLSPETDDDSRVFWKGVDVPLRYVHGVGVVPISSMPFADKVFEANARVTCGVVKGLFEIETKRSFPEVGEEASMGSCGGSEWNERTRYAEDRKYFLSSGGAFEALRTVDETGSFTAGPKTLGSSSSSSSSSSKGKSSGSDDESKEEEEDFGMTWFPTHENESSVRFGLQWDAMKRVRVEYHVKKTTGTVGCAIWSERKGVCAPRGDGGEGGVLGGEKKKWSNFAKKSILRERAFVLEKDEDTAATKFTNVSPNSPSLAAISSESLLLFENGNPIALPCGEDVVYVSSSLKHHAKNTGKTEEEAATTTTCFAAAVEIDGGGKTLLWTRAYDSRGLLKFAHFAELVG</sequence>
<protein>
    <submittedName>
        <fullName evidence="2">Uncharacterized protein</fullName>
    </submittedName>
</protein>
<accession>K8ER45</accession>
<evidence type="ECO:0000256" key="1">
    <source>
        <dbReference type="SAM" id="MobiDB-lite"/>
    </source>
</evidence>